<sequence>MTMEMNFLDLQEECIATVISFTIPHNACRISPVSKLLRSAADSNAVWERFLPSDPRLVNDHSLYRVSNKQLFLRLCESPLFIDDGRTSFWMEKRSRKKCRMLSSRKLEIVWVDSPEYWSWISIPDSRFEEVAALLMVCCFEIRGNIST</sequence>
<proteinExistence type="predicted"/>
<dbReference type="InterPro" id="IPR025886">
    <property type="entry name" value="PP2-like"/>
</dbReference>
<dbReference type="PANTHER" id="PTHR32278:SF111">
    <property type="entry name" value="F-BOX PROTEIN PP2-B12-RELATED"/>
    <property type="match status" value="1"/>
</dbReference>
<dbReference type="EMBL" id="HG994360">
    <property type="protein sequence ID" value="CAF2088888.1"/>
    <property type="molecule type" value="Genomic_DNA"/>
</dbReference>
<name>A0A816SIL9_BRANA</name>
<dbReference type="SUPFAM" id="SSF81383">
    <property type="entry name" value="F-box domain"/>
    <property type="match status" value="1"/>
</dbReference>
<organism evidence="1">
    <name type="scientific">Brassica napus</name>
    <name type="common">Rape</name>
    <dbReference type="NCBI Taxonomy" id="3708"/>
    <lineage>
        <taxon>Eukaryota</taxon>
        <taxon>Viridiplantae</taxon>
        <taxon>Streptophyta</taxon>
        <taxon>Embryophyta</taxon>
        <taxon>Tracheophyta</taxon>
        <taxon>Spermatophyta</taxon>
        <taxon>Magnoliopsida</taxon>
        <taxon>eudicotyledons</taxon>
        <taxon>Gunneridae</taxon>
        <taxon>Pentapetalae</taxon>
        <taxon>rosids</taxon>
        <taxon>malvids</taxon>
        <taxon>Brassicales</taxon>
        <taxon>Brassicaceae</taxon>
        <taxon>Brassiceae</taxon>
        <taxon>Brassica</taxon>
    </lineage>
</organism>
<dbReference type="InterPro" id="IPR036047">
    <property type="entry name" value="F-box-like_dom_sf"/>
</dbReference>
<dbReference type="AlphaFoldDB" id="A0A816SIL9"/>
<protein>
    <submittedName>
        <fullName evidence="1">(rape) hypothetical protein</fullName>
    </submittedName>
</protein>
<evidence type="ECO:0000313" key="1">
    <source>
        <dbReference type="EMBL" id="CAF2088888.1"/>
    </source>
</evidence>
<reference evidence="1" key="1">
    <citation type="submission" date="2021-01" db="EMBL/GenBank/DDBJ databases">
        <authorList>
            <consortium name="Genoscope - CEA"/>
            <person name="William W."/>
        </authorList>
    </citation>
    <scope>NUCLEOTIDE SEQUENCE</scope>
</reference>
<dbReference type="Pfam" id="PF14299">
    <property type="entry name" value="PP2"/>
    <property type="match status" value="1"/>
</dbReference>
<dbReference type="PANTHER" id="PTHR32278">
    <property type="entry name" value="F-BOX DOMAIN-CONTAINING PROTEIN"/>
    <property type="match status" value="1"/>
</dbReference>
<dbReference type="Proteomes" id="UP001295469">
    <property type="component" value="Chromosome A06"/>
</dbReference>
<accession>A0A816SIL9</accession>
<gene>
    <name evidence="1" type="ORF">DARMORV10_A06P35340.1</name>
</gene>
<dbReference type="CDD" id="cd22162">
    <property type="entry name" value="F-box_AtSKIP3-like"/>
    <property type="match status" value="1"/>
</dbReference>